<dbReference type="PANTHER" id="PTHR42738:SF7">
    <property type="entry name" value="HYDROXYMETHYLGLUTARYL-COA LYASE"/>
    <property type="match status" value="1"/>
</dbReference>
<dbReference type="Gene3D" id="3.20.20.70">
    <property type="entry name" value="Aldolase class I"/>
    <property type="match status" value="1"/>
</dbReference>
<keyword evidence="3 5" id="KW-0456">Lyase</keyword>
<comment type="similarity">
    <text evidence="1">Belongs to the HMG-CoA lyase family.</text>
</comment>
<dbReference type="PANTHER" id="PTHR42738">
    <property type="entry name" value="HYDROXYMETHYLGLUTARYL-COA LYASE"/>
    <property type="match status" value="1"/>
</dbReference>
<comment type="caution">
    <text evidence="5">The sequence shown here is derived from an EMBL/GenBank/DDBJ whole genome shotgun (WGS) entry which is preliminary data.</text>
</comment>
<reference evidence="5" key="1">
    <citation type="journal article" date="2021" name="Front. Microbiol.">
        <title>Comprehensive Comparative Genomics and Phenotyping of Methylobacterium Species.</title>
        <authorList>
            <person name="Alessa O."/>
            <person name="Ogura Y."/>
            <person name="Fujitani Y."/>
            <person name="Takami H."/>
            <person name="Hayashi T."/>
            <person name="Sahin N."/>
            <person name="Tani A."/>
        </authorList>
    </citation>
    <scope>NUCLEOTIDE SEQUENCE</scope>
    <source>
        <strain evidence="5">KCTC 52305</strain>
    </source>
</reference>
<dbReference type="SUPFAM" id="SSF51569">
    <property type="entry name" value="Aldolase"/>
    <property type="match status" value="1"/>
</dbReference>
<evidence type="ECO:0000313" key="5">
    <source>
        <dbReference type="EMBL" id="GJD47735.1"/>
    </source>
</evidence>
<gene>
    <name evidence="5" type="primary">yngG_1</name>
    <name evidence="5" type="ORF">OPKNFCMD_0445</name>
</gene>
<dbReference type="InterPro" id="IPR043594">
    <property type="entry name" value="HMGL"/>
</dbReference>
<evidence type="ECO:0000259" key="4">
    <source>
        <dbReference type="PROSITE" id="PS50991"/>
    </source>
</evidence>
<dbReference type="Proteomes" id="UP001055167">
    <property type="component" value="Unassembled WGS sequence"/>
</dbReference>
<organism evidence="5 6">
    <name type="scientific">Methylobacterium crusticola</name>
    <dbReference type="NCBI Taxonomy" id="1697972"/>
    <lineage>
        <taxon>Bacteria</taxon>
        <taxon>Pseudomonadati</taxon>
        <taxon>Pseudomonadota</taxon>
        <taxon>Alphaproteobacteria</taxon>
        <taxon>Hyphomicrobiales</taxon>
        <taxon>Methylobacteriaceae</taxon>
        <taxon>Methylobacterium</taxon>
    </lineage>
</organism>
<dbReference type="CDD" id="cd07938">
    <property type="entry name" value="DRE_TIM_HMGL"/>
    <property type="match status" value="1"/>
</dbReference>
<feature type="domain" description="Pyruvate carboxyltransferase" evidence="4">
    <location>
        <begin position="8"/>
        <end position="276"/>
    </location>
</feature>
<dbReference type="InterPro" id="IPR013785">
    <property type="entry name" value="Aldolase_TIM"/>
</dbReference>
<dbReference type="NCBIfam" id="NF004283">
    <property type="entry name" value="PRK05692.1"/>
    <property type="match status" value="1"/>
</dbReference>
<reference evidence="5" key="2">
    <citation type="submission" date="2021-08" db="EMBL/GenBank/DDBJ databases">
        <authorList>
            <person name="Tani A."/>
            <person name="Ola A."/>
            <person name="Ogura Y."/>
            <person name="Katsura K."/>
            <person name="Hayashi T."/>
        </authorList>
    </citation>
    <scope>NUCLEOTIDE SEQUENCE</scope>
    <source>
        <strain evidence="5">KCTC 52305</strain>
    </source>
</reference>
<dbReference type="InterPro" id="IPR000891">
    <property type="entry name" value="PYR_CT"/>
</dbReference>
<evidence type="ECO:0000256" key="2">
    <source>
        <dbReference type="ARBA" id="ARBA00022723"/>
    </source>
</evidence>
<proteinExistence type="inferred from homology"/>
<protein>
    <submittedName>
        <fullName evidence="5">Hydroxymethylglutaryl-CoA lyase YngG</fullName>
    </submittedName>
</protein>
<evidence type="ECO:0000256" key="1">
    <source>
        <dbReference type="ARBA" id="ARBA00009405"/>
    </source>
</evidence>
<dbReference type="EMBL" id="BPQH01000001">
    <property type="protein sequence ID" value="GJD47735.1"/>
    <property type="molecule type" value="Genomic_DNA"/>
</dbReference>
<dbReference type="GO" id="GO:0016829">
    <property type="term" value="F:lyase activity"/>
    <property type="evidence" value="ECO:0007669"/>
    <property type="project" value="UniProtKB-KW"/>
</dbReference>
<name>A0ABQ4QS71_9HYPH</name>
<dbReference type="PROSITE" id="PS50991">
    <property type="entry name" value="PYR_CT"/>
    <property type="match status" value="1"/>
</dbReference>
<dbReference type="Pfam" id="PF00682">
    <property type="entry name" value="HMGL-like"/>
    <property type="match status" value="1"/>
</dbReference>
<evidence type="ECO:0000313" key="6">
    <source>
        <dbReference type="Proteomes" id="UP001055167"/>
    </source>
</evidence>
<accession>A0ABQ4QS71</accession>
<sequence length="308" mass="32100">MTTNPDGVAVVEVGPRDGYQGIGPFIPTETKLSFLERLHAAGLTRIEIGSFVSASALPQMRDTPALLAACGRWPALRPQVLVPSERRGRDAAAAGAREIAYVLSVSESHNRNNVRRAPAESAAEYARLLAALPAGTFVRLNLATAFDCPFEGRIGEARVLALLESLVPMRPEAEICLCDTTGRADPAHVAALFAAAQARFPEARSWAFHAHDTYGLGLANVHAAYRGGVRVFDASFAGLGGCPFAPGATGNVATEDVAWMFARMGVPTGLDLDALIPVARDGAAIPGGLPGGRVRDALAAGPQACAAP</sequence>
<keyword evidence="6" id="KW-1185">Reference proteome</keyword>
<dbReference type="RefSeq" id="WP_128562814.1">
    <property type="nucleotide sequence ID" value="NZ_BPQH01000001.1"/>
</dbReference>
<evidence type="ECO:0000256" key="3">
    <source>
        <dbReference type="ARBA" id="ARBA00023239"/>
    </source>
</evidence>
<keyword evidence="2" id="KW-0479">Metal-binding</keyword>